<proteinExistence type="predicted"/>
<dbReference type="RefSeq" id="WP_113695784.1">
    <property type="nucleotide sequence ID" value="NZ_CP015163.1"/>
</dbReference>
<organism evidence="1 2">
    <name type="scientific">Amycolatopsis albispora</name>
    <dbReference type="NCBI Taxonomy" id="1804986"/>
    <lineage>
        <taxon>Bacteria</taxon>
        <taxon>Bacillati</taxon>
        <taxon>Actinomycetota</taxon>
        <taxon>Actinomycetes</taxon>
        <taxon>Pseudonocardiales</taxon>
        <taxon>Pseudonocardiaceae</taxon>
        <taxon>Amycolatopsis</taxon>
    </lineage>
</organism>
<name>A0A344LF93_9PSEU</name>
<evidence type="ECO:0000313" key="1">
    <source>
        <dbReference type="EMBL" id="AXB46717.1"/>
    </source>
</evidence>
<dbReference type="InterPro" id="IPR029063">
    <property type="entry name" value="SAM-dependent_MTases_sf"/>
</dbReference>
<dbReference type="CDD" id="cd02440">
    <property type="entry name" value="AdoMet_MTases"/>
    <property type="match status" value="1"/>
</dbReference>
<sequence>MRAFGSEDFARAFEQVVLAGRWQEEPRYYPRYQSRYEAVLHRFAALAPGEPVDVLEVGGGQLAAMARHLWSDRATVADITDACFPTLAEQGIETFRFNLALDESGGDRRFDVILLSEVIEHLPVPGHVALRRLRAMLRPGGHLICTTPNLYRLRNVVYLALGRPIFDHFDTPGDRGCGHVLEYSAEHLRWQIERAGFADIELELREFAHVPHRRTDRLLMRVGKPLLRVPRFRDNLLATAVAP</sequence>
<dbReference type="KEGG" id="aab:A4R43_33290"/>
<dbReference type="Proteomes" id="UP000250434">
    <property type="component" value="Chromosome"/>
</dbReference>
<dbReference type="EMBL" id="CP015163">
    <property type="protein sequence ID" value="AXB46717.1"/>
    <property type="molecule type" value="Genomic_DNA"/>
</dbReference>
<evidence type="ECO:0000313" key="2">
    <source>
        <dbReference type="Proteomes" id="UP000250434"/>
    </source>
</evidence>
<dbReference type="SUPFAM" id="SSF53335">
    <property type="entry name" value="S-adenosyl-L-methionine-dependent methyltransferases"/>
    <property type="match status" value="1"/>
</dbReference>
<dbReference type="AlphaFoldDB" id="A0A344LF93"/>
<reference evidence="1 2" key="1">
    <citation type="submission" date="2016-04" db="EMBL/GenBank/DDBJ databases">
        <title>Complete genome sequence and analysis of deep-sea sediment isolate, Amycolatopsis sp. WP1.</title>
        <authorList>
            <person name="Wang H."/>
            <person name="Chen S."/>
            <person name="Wu Q."/>
        </authorList>
    </citation>
    <scope>NUCLEOTIDE SEQUENCE [LARGE SCALE GENOMIC DNA]</scope>
    <source>
        <strain evidence="1 2">WP1</strain>
    </source>
</reference>
<keyword evidence="2" id="KW-1185">Reference proteome</keyword>
<accession>A0A344LF93</accession>
<gene>
    <name evidence="1" type="ORF">A4R43_33290</name>
</gene>
<protein>
    <submittedName>
        <fullName evidence="1">Uncharacterized protein</fullName>
    </submittedName>
</protein>
<dbReference type="Gene3D" id="3.40.50.150">
    <property type="entry name" value="Vaccinia Virus protein VP39"/>
    <property type="match status" value="1"/>
</dbReference>
<dbReference type="OrthoDB" id="9810247at2"/>
<dbReference type="Pfam" id="PF13489">
    <property type="entry name" value="Methyltransf_23"/>
    <property type="match status" value="1"/>
</dbReference>